<dbReference type="AlphaFoldDB" id="A0AAD7JSX3"/>
<organism evidence="2 3">
    <name type="scientific">Mycena maculata</name>
    <dbReference type="NCBI Taxonomy" id="230809"/>
    <lineage>
        <taxon>Eukaryota</taxon>
        <taxon>Fungi</taxon>
        <taxon>Dikarya</taxon>
        <taxon>Basidiomycota</taxon>
        <taxon>Agaricomycotina</taxon>
        <taxon>Agaricomycetes</taxon>
        <taxon>Agaricomycetidae</taxon>
        <taxon>Agaricales</taxon>
        <taxon>Marasmiineae</taxon>
        <taxon>Mycenaceae</taxon>
        <taxon>Mycena</taxon>
    </lineage>
</organism>
<sequence>MWTILSLAWSSFGTCWVEVPVRLVVDDVTTVDAPLFALKRFLPARSNASVLSSSEELERTLPHLIHVPLFRFIAYRSVERSVQIPIAPGVLFQPNHNPIFAPMAKNGTPTPYGEPVGVRQP</sequence>
<gene>
    <name evidence="2" type="ORF">DFH07DRAFT_1001141</name>
</gene>
<feature type="signal peptide" evidence="1">
    <location>
        <begin position="1"/>
        <end position="17"/>
    </location>
</feature>
<dbReference type="Proteomes" id="UP001215280">
    <property type="component" value="Unassembled WGS sequence"/>
</dbReference>
<comment type="caution">
    <text evidence="2">The sequence shown here is derived from an EMBL/GenBank/DDBJ whole genome shotgun (WGS) entry which is preliminary data.</text>
</comment>
<evidence type="ECO:0000256" key="1">
    <source>
        <dbReference type="SAM" id="SignalP"/>
    </source>
</evidence>
<evidence type="ECO:0000313" key="3">
    <source>
        <dbReference type="Proteomes" id="UP001215280"/>
    </source>
</evidence>
<proteinExistence type="predicted"/>
<protein>
    <recommendedName>
        <fullName evidence="4">Secreted protein</fullName>
    </recommendedName>
</protein>
<keyword evidence="1" id="KW-0732">Signal</keyword>
<keyword evidence="3" id="KW-1185">Reference proteome</keyword>
<evidence type="ECO:0000313" key="2">
    <source>
        <dbReference type="EMBL" id="KAJ7771041.1"/>
    </source>
</evidence>
<feature type="chain" id="PRO_5042096380" description="Secreted protein" evidence="1">
    <location>
        <begin position="18"/>
        <end position="121"/>
    </location>
</feature>
<name>A0AAD7JSX3_9AGAR</name>
<evidence type="ECO:0008006" key="4">
    <source>
        <dbReference type="Google" id="ProtNLM"/>
    </source>
</evidence>
<reference evidence="2" key="1">
    <citation type="submission" date="2023-03" db="EMBL/GenBank/DDBJ databases">
        <title>Massive genome expansion in bonnet fungi (Mycena s.s.) driven by repeated elements and novel gene families across ecological guilds.</title>
        <authorList>
            <consortium name="Lawrence Berkeley National Laboratory"/>
            <person name="Harder C.B."/>
            <person name="Miyauchi S."/>
            <person name="Viragh M."/>
            <person name="Kuo A."/>
            <person name="Thoen E."/>
            <person name="Andreopoulos B."/>
            <person name="Lu D."/>
            <person name="Skrede I."/>
            <person name="Drula E."/>
            <person name="Henrissat B."/>
            <person name="Morin E."/>
            <person name="Kohler A."/>
            <person name="Barry K."/>
            <person name="LaButti K."/>
            <person name="Morin E."/>
            <person name="Salamov A."/>
            <person name="Lipzen A."/>
            <person name="Mereny Z."/>
            <person name="Hegedus B."/>
            <person name="Baldrian P."/>
            <person name="Stursova M."/>
            <person name="Weitz H."/>
            <person name="Taylor A."/>
            <person name="Grigoriev I.V."/>
            <person name="Nagy L.G."/>
            <person name="Martin F."/>
            <person name="Kauserud H."/>
        </authorList>
    </citation>
    <scope>NUCLEOTIDE SEQUENCE</scope>
    <source>
        <strain evidence="2">CBHHK188m</strain>
    </source>
</reference>
<accession>A0AAD7JSX3</accession>
<dbReference type="EMBL" id="JARJLG010000022">
    <property type="protein sequence ID" value="KAJ7771041.1"/>
    <property type="molecule type" value="Genomic_DNA"/>
</dbReference>